<name>A0A4Y8RT46_9HYPH</name>
<gene>
    <name evidence="6" type="ORF">E3C22_01455</name>
</gene>
<comment type="similarity">
    <text evidence="2">Belongs to the LemA family.</text>
</comment>
<dbReference type="SUPFAM" id="SSF140478">
    <property type="entry name" value="LemA-like"/>
    <property type="match status" value="1"/>
</dbReference>
<proteinExistence type="inferred from homology"/>
<evidence type="ECO:0000313" key="6">
    <source>
        <dbReference type="EMBL" id="TFF27173.1"/>
    </source>
</evidence>
<accession>A0A4Y8RT46</accession>
<evidence type="ECO:0000256" key="2">
    <source>
        <dbReference type="ARBA" id="ARBA00008854"/>
    </source>
</evidence>
<reference evidence="6 7" key="1">
    <citation type="submission" date="2019-03" db="EMBL/GenBank/DDBJ databases">
        <title>Jiella endophytica sp. nov., a novel endophytic bacterium isolated from root of Ficus microcarpa Linn. f.</title>
        <authorList>
            <person name="Tuo L."/>
        </authorList>
    </citation>
    <scope>NUCLEOTIDE SEQUENCE [LARGE SCALE GENOMIC DNA]</scope>
    <source>
        <strain evidence="6 7">CBS5Q-3</strain>
    </source>
</reference>
<evidence type="ECO:0000256" key="1">
    <source>
        <dbReference type="ARBA" id="ARBA00004167"/>
    </source>
</evidence>
<dbReference type="OrthoDB" id="9804152at2"/>
<dbReference type="RefSeq" id="WP_134759529.1">
    <property type="nucleotide sequence ID" value="NZ_SOZD01000001.1"/>
</dbReference>
<dbReference type="Proteomes" id="UP000298179">
    <property type="component" value="Unassembled WGS sequence"/>
</dbReference>
<evidence type="ECO:0000256" key="5">
    <source>
        <dbReference type="ARBA" id="ARBA00023136"/>
    </source>
</evidence>
<dbReference type="GO" id="GO:0016020">
    <property type="term" value="C:membrane"/>
    <property type="evidence" value="ECO:0007669"/>
    <property type="project" value="UniProtKB-SubCell"/>
</dbReference>
<dbReference type="InterPro" id="IPR023353">
    <property type="entry name" value="LemA-like_dom_sf"/>
</dbReference>
<dbReference type="AlphaFoldDB" id="A0A4Y8RT46"/>
<comment type="subcellular location">
    <subcellularLocation>
        <location evidence="1">Membrane</location>
        <topology evidence="1">Single-pass membrane protein</topology>
    </subcellularLocation>
</comment>
<dbReference type="EMBL" id="SOZD01000001">
    <property type="protein sequence ID" value="TFF27173.1"/>
    <property type="molecule type" value="Genomic_DNA"/>
</dbReference>
<keyword evidence="4" id="KW-1133">Transmembrane helix</keyword>
<sequence>MTVFVIVLAVAAVGALYGWYVAIVAARNRVGEALGGIDAQLQQRHDLIPNVLAIARRFLQHEASLLEEITALRAKAQPQIGQRDFQAIADKFETEAALAADMTRLFALAENYPQLTSSGPMIEAQRTYREVEASIAAARRFYNNAVNSLKTRVETFPGPVVSGLAGVAVLPPFYQAADEARSPVMAADHL</sequence>
<evidence type="ECO:0000256" key="3">
    <source>
        <dbReference type="ARBA" id="ARBA00022692"/>
    </source>
</evidence>
<evidence type="ECO:0000256" key="4">
    <source>
        <dbReference type="ARBA" id="ARBA00022989"/>
    </source>
</evidence>
<keyword evidence="3" id="KW-0812">Transmembrane</keyword>
<evidence type="ECO:0000313" key="7">
    <source>
        <dbReference type="Proteomes" id="UP000298179"/>
    </source>
</evidence>
<comment type="caution">
    <text evidence="6">The sequence shown here is derived from an EMBL/GenBank/DDBJ whole genome shotgun (WGS) entry which is preliminary data.</text>
</comment>
<protein>
    <submittedName>
        <fullName evidence="6">LemA family protein</fullName>
    </submittedName>
</protein>
<keyword evidence="7" id="KW-1185">Reference proteome</keyword>
<keyword evidence="5" id="KW-0472">Membrane</keyword>
<dbReference type="InterPro" id="IPR007156">
    <property type="entry name" value="MamQ_LemA"/>
</dbReference>
<organism evidence="6 7">
    <name type="scientific">Jiella endophytica</name>
    <dbReference type="NCBI Taxonomy" id="2558362"/>
    <lineage>
        <taxon>Bacteria</taxon>
        <taxon>Pseudomonadati</taxon>
        <taxon>Pseudomonadota</taxon>
        <taxon>Alphaproteobacteria</taxon>
        <taxon>Hyphomicrobiales</taxon>
        <taxon>Aurantimonadaceae</taxon>
        <taxon>Jiella</taxon>
    </lineage>
</organism>
<dbReference type="PANTHER" id="PTHR34478">
    <property type="entry name" value="PROTEIN LEMA"/>
    <property type="match status" value="1"/>
</dbReference>
<dbReference type="Pfam" id="PF04011">
    <property type="entry name" value="LemA"/>
    <property type="match status" value="1"/>
</dbReference>
<dbReference type="PANTHER" id="PTHR34478:SF2">
    <property type="entry name" value="MEMBRANE PROTEIN"/>
    <property type="match status" value="1"/>
</dbReference>
<dbReference type="Gene3D" id="1.20.1440.20">
    <property type="entry name" value="LemA-like domain"/>
    <property type="match status" value="1"/>
</dbReference>